<keyword evidence="2" id="KW-1185">Reference proteome</keyword>
<comment type="caution">
    <text evidence="1">The sequence shown here is derived from an EMBL/GenBank/DDBJ whole genome shotgun (WGS) entry which is preliminary data.</text>
</comment>
<proteinExistence type="predicted"/>
<name>A0ABS3XSK8_9ACTN</name>
<sequence length="148" mass="16254">MDLDDRLMGHWSSVPFSYGAMEASELGFLDDGRGWSAWFNGADALCVTRFTWGCPEPGVLELRAQWLVQGTLSQAAGRTAFFSAEPAERLDDVTRHPYAIGSAVPMPGADALMAVSFEEPVEFSHQYARGATLIRPEEDPTHLVLPPR</sequence>
<protein>
    <submittedName>
        <fullName evidence="1">Uncharacterized protein</fullName>
    </submittedName>
</protein>
<dbReference type="RefSeq" id="WP_209210123.1">
    <property type="nucleotide sequence ID" value="NZ_JAFFZM010000004.1"/>
</dbReference>
<dbReference type="GeneID" id="96258688"/>
<reference evidence="1 2" key="1">
    <citation type="submission" date="2021-02" db="EMBL/GenBank/DDBJ databases">
        <title>Streptomyces spirodelae sp. nov., isolated from duckweed.</title>
        <authorList>
            <person name="Saimee Y."/>
            <person name="Duangmal K."/>
        </authorList>
    </citation>
    <scope>NUCLEOTIDE SEQUENCE [LARGE SCALE GENOMIC DNA]</scope>
    <source>
        <strain evidence="1 2">DSM 42105</strain>
    </source>
</reference>
<evidence type="ECO:0000313" key="2">
    <source>
        <dbReference type="Proteomes" id="UP000721954"/>
    </source>
</evidence>
<dbReference type="EMBL" id="JAFFZM010000004">
    <property type="protein sequence ID" value="MBO8198389.1"/>
    <property type="molecule type" value="Genomic_DNA"/>
</dbReference>
<dbReference type="Proteomes" id="UP000721954">
    <property type="component" value="Unassembled WGS sequence"/>
</dbReference>
<organism evidence="1 2">
    <name type="scientific">Streptomyces smyrnaeus</name>
    <dbReference type="NCBI Taxonomy" id="1387713"/>
    <lineage>
        <taxon>Bacteria</taxon>
        <taxon>Bacillati</taxon>
        <taxon>Actinomycetota</taxon>
        <taxon>Actinomycetes</taxon>
        <taxon>Kitasatosporales</taxon>
        <taxon>Streptomycetaceae</taxon>
        <taxon>Streptomyces</taxon>
    </lineage>
</organism>
<evidence type="ECO:0000313" key="1">
    <source>
        <dbReference type="EMBL" id="MBO8198389.1"/>
    </source>
</evidence>
<accession>A0ABS3XSK8</accession>
<gene>
    <name evidence="1" type="ORF">JW613_08720</name>
</gene>